<gene>
    <name evidence="1" type="ORF">PLEPLA_LOCUS41915</name>
</gene>
<dbReference type="EMBL" id="CADEAL010004200">
    <property type="protein sequence ID" value="CAB1454153.1"/>
    <property type="molecule type" value="Genomic_DNA"/>
</dbReference>
<accession>A0A9N7Z3D4</accession>
<sequence>MGGGSVGGLTVIQLLPALSFMWPQEEEEEKLKLDVNQQIEVIGLVLVLVGFELATSKTALPLSSSFSIETPVSSFIPGPAADTQYLRALDPPWLQGTSASDPLDLSHSV</sequence>
<keyword evidence="2" id="KW-1185">Reference proteome</keyword>
<protein>
    <submittedName>
        <fullName evidence="1">Uncharacterized protein</fullName>
    </submittedName>
</protein>
<dbReference type="AlphaFoldDB" id="A0A9N7Z3D4"/>
<organism evidence="1 2">
    <name type="scientific">Pleuronectes platessa</name>
    <name type="common">European plaice</name>
    <dbReference type="NCBI Taxonomy" id="8262"/>
    <lineage>
        <taxon>Eukaryota</taxon>
        <taxon>Metazoa</taxon>
        <taxon>Chordata</taxon>
        <taxon>Craniata</taxon>
        <taxon>Vertebrata</taxon>
        <taxon>Euteleostomi</taxon>
        <taxon>Actinopterygii</taxon>
        <taxon>Neopterygii</taxon>
        <taxon>Teleostei</taxon>
        <taxon>Neoteleostei</taxon>
        <taxon>Acanthomorphata</taxon>
        <taxon>Carangaria</taxon>
        <taxon>Pleuronectiformes</taxon>
        <taxon>Pleuronectoidei</taxon>
        <taxon>Pleuronectidae</taxon>
        <taxon>Pleuronectes</taxon>
    </lineage>
</organism>
<proteinExistence type="predicted"/>
<reference evidence="1" key="1">
    <citation type="submission" date="2020-03" db="EMBL/GenBank/DDBJ databases">
        <authorList>
            <person name="Weist P."/>
        </authorList>
    </citation>
    <scope>NUCLEOTIDE SEQUENCE</scope>
</reference>
<comment type="caution">
    <text evidence="1">The sequence shown here is derived from an EMBL/GenBank/DDBJ whole genome shotgun (WGS) entry which is preliminary data.</text>
</comment>
<dbReference type="Proteomes" id="UP001153269">
    <property type="component" value="Unassembled WGS sequence"/>
</dbReference>
<name>A0A9N7Z3D4_PLEPL</name>
<evidence type="ECO:0000313" key="1">
    <source>
        <dbReference type="EMBL" id="CAB1454153.1"/>
    </source>
</evidence>
<evidence type="ECO:0000313" key="2">
    <source>
        <dbReference type="Proteomes" id="UP001153269"/>
    </source>
</evidence>